<proteinExistence type="predicted"/>
<dbReference type="AlphaFoldDB" id="A0AAD5JAI8"/>
<reference evidence="2" key="2">
    <citation type="submission" date="2023-02" db="EMBL/GenBank/DDBJ databases">
        <authorList>
            <person name="Swenson N.G."/>
            <person name="Wegrzyn J.L."/>
            <person name="Mcevoy S.L."/>
        </authorList>
    </citation>
    <scope>NUCLEOTIDE SEQUENCE</scope>
    <source>
        <strain evidence="2">91603</strain>
        <tissue evidence="2">Leaf</tissue>
    </source>
</reference>
<evidence type="ECO:0000256" key="1">
    <source>
        <dbReference type="SAM" id="MobiDB-lite"/>
    </source>
</evidence>
<evidence type="ECO:0000313" key="3">
    <source>
        <dbReference type="Proteomes" id="UP001064489"/>
    </source>
</evidence>
<dbReference type="EMBL" id="JAJSOW010000100">
    <property type="protein sequence ID" value="KAI9186740.1"/>
    <property type="molecule type" value="Genomic_DNA"/>
</dbReference>
<gene>
    <name evidence="2" type="ORF">LWI28_020396</name>
</gene>
<reference evidence="2" key="1">
    <citation type="journal article" date="2022" name="Plant J.">
        <title>Strategies of tolerance reflected in two North American maple genomes.</title>
        <authorList>
            <person name="McEvoy S.L."/>
            <person name="Sezen U.U."/>
            <person name="Trouern-Trend A."/>
            <person name="McMahon S.M."/>
            <person name="Schaberg P.G."/>
            <person name="Yang J."/>
            <person name="Wegrzyn J.L."/>
            <person name="Swenson N.G."/>
        </authorList>
    </citation>
    <scope>NUCLEOTIDE SEQUENCE</scope>
    <source>
        <strain evidence="2">91603</strain>
    </source>
</reference>
<comment type="caution">
    <text evidence="2">The sequence shown here is derived from an EMBL/GenBank/DDBJ whole genome shotgun (WGS) entry which is preliminary data.</text>
</comment>
<feature type="compositionally biased region" description="Basic and acidic residues" evidence="1">
    <location>
        <begin position="122"/>
        <end position="132"/>
    </location>
</feature>
<accession>A0AAD5JAI8</accession>
<evidence type="ECO:0000313" key="2">
    <source>
        <dbReference type="EMBL" id="KAI9186740.1"/>
    </source>
</evidence>
<feature type="region of interest" description="Disordered" evidence="1">
    <location>
        <begin position="109"/>
        <end position="138"/>
    </location>
</feature>
<name>A0AAD5JAI8_ACENE</name>
<dbReference type="Proteomes" id="UP001064489">
    <property type="component" value="Chromosome 3"/>
</dbReference>
<protein>
    <submittedName>
        <fullName evidence="2">Uncharacterized protein</fullName>
    </submittedName>
</protein>
<sequence length="213" mass="23153">MVRSTCDVSFSWCWADQDGINHPPTRDTTPAMIFFSISPLANITAASKLRSCNPTNDNMRSNEQVDIVVALVSCNYYDSRSMVSWSTCDVSSDYGYYFSCDIKAASKGGTDDNINSSAKTRLGRDTRNKYESSDSPMSTNPRIGLASLMAALPVNASTPLGVGGYCVYPMVGLLYGTPSGFRGATFRTFCWGFTQTGSLGALIFSDLPEEHSR</sequence>
<organism evidence="2 3">
    <name type="scientific">Acer negundo</name>
    <name type="common">Box elder</name>
    <dbReference type="NCBI Taxonomy" id="4023"/>
    <lineage>
        <taxon>Eukaryota</taxon>
        <taxon>Viridiplantae</taxon>
        <taxon>Streptophyta</taxon>
        <taxon>Embryophyta</taxon>
        <taxon>Tracheophyta</taxon>
        <taxon>Spermatophyta</taxon>
        <taxon>Magnoliopsida</taxon>
        <taxon>eudicotyledons</taxon>
        <taxon>Gunneridae</taxon>
        <taxon>Pentapetalae</taxon>
        <taxon>rosids</taxon>
        <taxon>malvids</taxon>
        <taxon>Sapindales</taxon>
        <taxon>Sapindaceae</taxon>
        <taxon>Hippocastanoideae</taxon>
        <taxon>Acereae</taxon>
        <taxon>Acer</taxon>
    </lineage>
</organism>
<keyword evidence="3" id="KW-1185">Reference proteome</keyword>